<feature type="region of interest" description="Disordered" evidence="1">
    <location>
        <begin position="1"/>
        <end position="21"/>
    </location>
</feature>
<protein>
    <submittedName>
        <fullName evidence="2">Uncharacterized protein</fullName>
    </submittedName>
</protein>
<dbReference type="AlphaFoldDB" id="A0A2P2QIV1"/>
<accession>A0A2P2QIV1</accession>
<proteinExistence type="predicted"/>
<evidence type="ECO:0000256" key="1">
    <source>
        <dbReference type="SAM" id="MobiDB-lite"/>
    </source>
</evidence>
<sequence length="21" mass="2225">MLPNGATIGHLSDHPLFSMVS</sequence>
<reference evidence="2" key="1">
    <citation type="submission" date="2018-02" db="EMBL/GenBank/DDBJ databases">
        <title>Rhizophora mucronata_Transcriptome.</title>
        <authorList>
            <person name="Meera S.P."/>
            <person name="Sreeshan A."/>
            <person name="Augustine A."/>
        </authorList>
    </citation>
    <scope>NUCLEOTIDE SEQUENCE</scope>
    <source>
        <tissue evidence="2">Leaf</tissue>
    </source>
</reference>
<evidence type="ECO:0000313" key="2">
    <source>
        <dbReference type="EMBL" id="MBX66932.1"/>
    </source>
</evidence>
<organism evidence="2">
    <name type="scientific">Rhizophora mucronata</name>
    <name type="common">Asiatic mangrove</name>
    <dbReference type="NCBI Taxonomy" id="61149"/>
    <lineage>
        <taxon>Eukaryota</taxon>
        <taxon>Viridiplantae</taxon>
        <taxon>Streptophyta</taxon>
        <taxon>Embryophyta</taxon>
        <taxon>Tracheophyta</taxon>
        <taxon>Spermatophyta</taxon>
        <taxon>Magnoliopsida</taxon>
        <taxon>eudicotyledons</taxon>
        <taxon>Gunneridae</taxon>
        <taxon>Pentapetalae</taxon>
        <taxon>rosids</taxon>
        <taxon>fabids</taxon>
        <taxon>Malpighiales</taxon>
        <taxon>Rhizophoraceae</taxon>
        <taxon>Rhizophora</taxon>
    </lineage>
</organism>
<dbReference type="EMBL" id="GGEC01086448">
    <property type="protein sequence ID" value="MBX66932.1"/>
    <property type="molecule type" value="Transcribed_RNA"/>
</dbReference>
<name>A0A2P2QIV1_RHIMU</name>